<gene>
    <name evidence="1" type="ORF">DPMN_091598</name>
</gene>
<reference evidence="1" key="2">
    <citation type="submission" date="2020-11" db="EMBL/GenBank/DDBJ databases">
        <authorList>
            <person name="McCartney M.A."/>
            <person name="Auch B."/>
            <person name="Kono T."/>
            <person name="Mallez S."/>
            <person name="Becker A."/>
            <person name="Gohl D.M."/>
            <person name="Silverstein K.A.T."/>
            <person name="Koren S."/>
            <person name="Bechman K.B."/>
            <person name="Herman A."/>
            <person name="Abrahante J.E."/>
            <person name="Garbe J."/>
        </authorList>
    </citation>
    <scope>NUCLEOTIDE SEQUENCE</scope>
    <source>
        <strain evidence="1">Duluth1</strain>
        <tissue evidence="1">Whole animal</tissue>
    </source>
</reference>
<name>A0A9D4KZT4_DREPO</name>
<proteinExistence type="predicted"/>
<dbReference type="EMBL" id="JAIWYP010000003">
    <property type="protein sequence ID" value="KAH3849202.1"/>
    <property type="molecule type" value="Genomic_DNA"/>
</dbReference>
<comment type="caution">
    <text evidence="1">The sequence shown here is derived from an EMBL/GenBank/DDBJ whole genome shotgun (WGS) entry which is preliminary data.</text>
</comment>
<organism evidence="1 2">
    <name type="scientific">Dreissena polymorpha</name>
    <name type="common">Zebra mussel</name>
    <name type="synonym">Mytilus polymorpha</name>
    <dbReference type="NCBI Taxonomy" id="45954"/>
    <lineage>
        <taxon>Eukaryota</taxon>
        <taxon>Metazoa</taxon>
        <taxon>Spiralia</taxon>
        <taxon>Lophotrochozoa</taxon>
        <taxon>Mollusca</taxon>
        <taxon>Bivalvia</taxon>
        <taxon>Autobranchia</taxon>
        <taxon>Heteroconchia</taxon>
        <taxon>Euheterodonta</taxon>
        <taxon>Imparidentia</taxon>
        <taxon>Neoheterodontei</taxon>
        <taxon>Myida</taxon>
        <taxon>Dreissenoidea</taxon>
        <taxon>Dreissenidae</taxon>
        <taxon>Dreissena</taxon>
    </lineage>
</organism>
<sequence>MNSTNNICEEININVQKLKEVSLRKYFGANLSKNGISTSEVRIRIDLATTAIAKLRRLLTIVVLASPPSMGCTCPSSSPSTVRQGDLDT</sequence>
<reference evidence="1" key="1">
    <citation type="journal article" date="2019" name="bioRxiv">
        <title>The Genome of the Zebra Mussel, Dreissena polymorpha: A Resource for Invasive Species Research.</title>
        <authorList>
            <person name="McCartney M.A."/>
            <person name="Auch B."/>
            <person name="Kono T."/>
            <person name="Mallez S."/>
            <person name="Zhang Y."/>
            <person name="Obille A."/>
            <person name="Becker A."/>
            <person name="Abrahante J.E."/>
            <person name="Garbe J."/>
            <person name="Badalamenti J.P."/>
            <person name="Herman A."/>
            <person name="Mangelson H."/>
            <person name="Liachko I."/>
            <person name="Sullivan S."/>
            <person name="Sone E.D."/>
            <person name="Koren S."/>
            <person name="Silverstein K.A.T."/>
            <person name="Beckman K.B."/>
            <person name="Gohl D.M."/>
        </authorList>
    </citation>
    <scope>NUCLEOTIDE SEQUENCE</scope>
    <source>
        <strain evidence="1">Duluth1</strain>
        <tissue evidence="1">Whole animal</tissue>
    </source>
</reference>
<evidence type="ECO:0000313" key="2">
    <source>
        <dbReference type="Proteomes" id="UP000828390"/>
    </source>
</evidence>
<dbReference type="Proteomes" id="UP000828390">
    <property type="component" value="Unassembled WGS sequence"/>
</dbReference>
<accession>A0A9D4KZT4</accession>
<evidence type="ECO:0000313" key="1">
    <source>
        <dbReference type="EMBL" id="KAH3849202.1"/>
    </source>
</evidence>
<protein>
    <submittedName>
        <fullName evidence="1">Uncharacterized protein</fullName>
    </submittedName>
</protein>
<dbReference type="AlphaFoldDB" id="A0A9D4KZT4"/>
<keyword evidence="2" id="KW-1185">Reference proteome</keyword>